<organism evidence="1 2">
    <name type="scientific">Armillaria borealis</name>
    <dbReference type="NCBI Taxonomy" id="47425"/>
    <lineage>
        <taxon>Eukaryota</taxon>
        <taxon>Fungi</taxon>
        <taxon>Dikarya</taxon>
        <taxon>Basidiomycota</taxon>
        <taxon>Agaricomycotina</taxon>
        <taxon>Agaricomycetes</taxon>
        <taxon>Agaricomycetidae</taxon>
        <taxon>Agaricales</taxon>
        <taxon>Marasmiineae</taxon>
        <taxon>Physalacriaceae</taxon>
        <taxon>Armillaria</taxon>
    </lineage>
</organism>
<sequence length="160" mass="18575">MLSVIWPKSALLSGSSILSTSLLDEKSPLAVGWLMLRCSTTTSSCRTPHWSLHEHFIFARLPKLTAIDIQYVWLTGNVVRTKEYSKFHTRRQDILSQSVAFRSNSGFPSNDIFLQSCVKRIRVKIMGYSFPRRRTTRVIREDAPVDFFRWIYVLIIYKVS</sequence>
<comment type="caution">
    <text evidence="1">The sequence shown here is derived from an EMBL/GenBank/DDBJ whole genome shotgun (WGS) entry which is preliminary data.</text>
</comment>
<proteinExistence type="predicted"/>
<reference evidence="1" key="1">
    <citation type="submission" date="2023-06" db="EMBL/GenBank/DDBJ databases">
        <authorList>
            <consortium name="Lawrence Berkeley National Laboratory"/>
            <person name="Ahrendt S."/>
            <person name="Sahu N."/>
            <person name="Indic B."/>
            <person name="Wong-Bajracharya J."/>
            <person name="Merenyi Z."/>
            <person name="Ke H.-M."/>
            <person name="Monk M."/>
            <person name="Kocsube S."/>
            <person name="Drula E."/>
            <person name="Lipzen A."/>
            <person name="Balint B."/>
            <person name="Henrissat B."/>
            <person name="Andreopoulos B."/>
            <person name="Martin F.M."/>
            <person name="Harder C.B."/>
            <person name="Rigling D."/>
            <person name="Ford K.L."/>
            <person name="Foster G.D."/>
            <person name="Pangilinan J."/>
            <person name="Papanicolaou A."/>
            <person name="Barry K."/>
            <person name="LaButti K."/>
            <person name="Viragh M."/>
            <person name="Koriabine M."/>
            <person name="Yan M."/>
            <person name="Riley R."/>
            <person name="Champramary S."/>
            <person name="Plett K.L."/>
            <person name="Tsai I.J."/>
            <person name="Slot J."/>
            <person name="Sipos G."/>
            <person name="Plett J."/>
            <person name="Nagy L.G."/>
            <person name="Grigoriev I.V."/>
        </authorList>
    </citation>
    <scope>NUCLEOTIDE SEQUENCE</scope>
    <source>
        <strain evidence="1">FPL87.14</strain>
    </source>
</reference>
<protein>
    <submittedName>
        <fullName evidence="1">Uncharacterized protein</fullName>
    </submittedName>
</protein>
<evidence type="ECO:0000313" key="2">
    <source>
        <dbReference type="Proteomes" id="UP001175226"/>
    </source>
</evidence>
<accession>A0AA39IWM5</accession>
<dbReference type="AlphaFoldDB" id="A0AA39IWM5"/>
<dbReference type="Proteomes" id="UP001175226">
    <property type="component" value="Unassembled WGS sequence"/>
</dbReference>
<gene>
    <name evidence="1" type="ORF">EV421DRAFT_205796</name>
</gene>
<keyword evidence="2" id="KW-1185">Reference proteome</keyword>
<evidence type="ECO:0000313" key="1">
    <source>
        <dbReference type="EMBL" id="KAK0430902.1"/>
    </source>
</evidence>
<dbReference type="EMBL" id="JAUEPT010000129">
    <property type="protein sequence ID" value="KAK0430902.1"/>
    <property type="molecule type" value="Genomic_DNA"/>
</dbReference>
<name>A0AA39IWM5_9AGAR</name>